<dbReference type="InterPro" id="IPR047048">
    <property type="entry name" value="TlyA"/>
</dbReference>
<dbReference type="EMBL" id="CP095045">
    <property type="protein sequence ID" value="UOQ57775.1"/>
    <property type="molecule type" value="Genomic_DNA"/>
</dbReference>
<dbReference type="InterPro" id="IPR002942">
    <property type="entry name" value="S4_RNA-bd"/>
</dbReference>
<evidence type="ECO:0000256" key="4">
    <source>
        <dbReference type="SAM" id="MobiDB-lite"/>
    </source>
</evidence>
<dbReference type="InterPro" id="IPR002877">
    <property type="entry name" value="RNA_MeTrfase_FtsJ_dom"/>
</dbReference>
<reference evidence="6 7" key="1">
    <citation type="submission" date="2022-04" db="EMBL/GenBank/DDBJ databases">
        <title>Leucobacter sp. isolated from rhizosphere of garlic.</title>
        <authorList>
            <person name="Won M."/>
            <person name="Lee C.-M."/>
            <person name="Woen H.-Y."/>
            <person name="Kwon S.-W."/>
        </authorList>
    </citation>
    <scope>NUCLEOTIDE SEQUENCE [LARGE SCALE GENOMIC DNA]</scope>
    <source>
        <strain evidence="6 7">H21R-40</strain>
    </source>
</reference>
<evidence type="ECO:0000256" key="1">
    <source>
        <dbReference type="ARBA" id="ARBA00022884"/>
    </source>
</evidence>
<feature type="compositionally biased region" description="Basic and acidic residues" evidence="4">
    <location>
        <begin position="278"/>
        <end position="292"/>
    </location>
</feature>
<evidence type="ECO:0000259" key="5">
    <source>
        <dbReference type="SMART" id="SM00363"/>
    </source>
</evidence>
<dbReference type="PANTHER" id="PTHR32319">
    <property type="entry name" value="BACTERIAL HEMOLYSIN-LIKE PROTEIN"/>
    <property type="match status" value="1"/>
</dbReference>
<dbReference type="InterPro" id="IPR036986">
    <property type="entry name" value="S4_RNA-bd_sf"/>
</dbReference>
<dbReference type="NCBIfam" id="TIGR00478">
    <property type="entry name" value="tly"/>
    <property type="match status" value="1"/>
</dbReference>
<dbReference type="PANTHER" id="PTHR32319:SF0">
    <property type="entry name" value="BACTERIAL HEMOLYSIN-LIKE PROTEIN"/>
    <property type="match status" value="1"/>
</dbReference>
<dbReference type="Pfam" id="PF01728">
    <property type="entry name" value="FtsJ"/>
    <property type="match status" value="1"/>
</dbReference>
<evidence type="ECO:0000313" key="7">
    <source>
        <dbReference type="Proteomes" id="UP000831786"/>
    </source>
</evidence>
<evidence type="ECO:0000313" key="6">
    <source>
        <dbReference type="EMBL" id="UOQ57775.1"/>
    </source>
</evidence>
<keyword evidence="6" id="KW-0808">Transferase</keyword>
<proteinExistence type="inferred from homology"/>
<evidence type="ECO:0000256" key="2">
    <source>
        <dbReference type="ARBA" id="ARBA00029460"/>
    </source>
</evidence>
<name>A0ABY4FNB8_9MICO</name>
<organism evidence="6 7">
    <name type="scientific">Leucobacter allii</name>
    <dbReference type="NCBI Taxonomy" id="2932247"/>
    <lineage>
        <taxon>Bacteria</taxon>
        <taxon>Bacillati</taxon>
        <taxon>Actinomycetota</taxon>
        <taxon>Actinomycetes</taxon>
        <taxon>Micrococcales</taxon>
        <taxon>Microbacteriaceae</taxon>
        <taxon>Leucobacter</taxon>
    </lineage>
</organism>
<comment type="similarity">
    <text evidence="2">Belongs to the TlyA family.</text>
</comment>
<dbReference type="Gene3D" id="3.10.290.10">
    <property type="entry name" value="RNA-binding S4 domain"/>
    <property type="match status" value="1"/>
</dbReference>
<protein>
    <submittedName>
        <fullName evidence="6">TlyA family RNA methyltransferase</fullName>
    </submittedName>
</protein>
<dbReference type="SUPFAM" id="SSF55174">
    <property type="entry name" value="Alpha-L RNA-binding motif"/>
    <property type="match status" value="1"/>
</dbReference>
<dbReference type="SMART" id="SM00363">
    <property type="entry name" value="S4"/>
    <property type="match status" value="1"/>
</dbReference>
<dbReference type="InterPro" id="IPR004538">
    <property type="entry name" value="Hemolysin_A/TlyA"/>
</dbReference>
<feature type="region of interest" description="Disordered" evidence="4">
    <location>
        <begin position="273"/>
        <end position="292"/>
    </location>
</feature>
<dbReference type="Pfam" id="PF01479">
    <property type="entry name" value="S4"/>
    <property type="match status" value="1"/>
</dbReference>
<dbReference type="InterPro" id="IPR029063">
    <property type="entry name" value="SAM-dependent_MTases_sf"/>
</dbReference>
<dbReference type="PIRSF" id="PIRSF005578">
    <property type="entry name" value="TlyA"/>
    <property type="match status" value="1"/>
</dbReference>
<keyword evidence="7" id="KW-1185">Reference proteome</keyword>
<keyword evidence="1 3" id="KW-0694">RNA-binding</keyword>
<dbReference type="PROSITE" id="PS50889">
    <property type="entry name" value="S4"/>
    <property type="match status" value="1"/>
</dbReference>
<dbReference type="Gene3D" id="3.40.50.150">
    <property type="entry name" value="Vaccinia Virus protein VP39"/>
    <property type="match status" value="1"/>
</dbReference>
<dbReference type="RefSeq" id="WP_244728645.1">
    <property type="nucleotide sequence ID" value="NZ_CP095045.1"/>
</dbReference>
<gene>
    <name evidence="6" type="ORF">MUN78_02740</name>
</gene>
<evidence type="ECO:0000256" key="3">
    <source>
        <dbReference type="PROSITE-ProRule" id="PRU00182"/>
    </source>
</evidence>
<dbReference type="CDD" id="cd02440">
    <property type="entry name" value="AdoMet_MTases"/>
    <property type="match status" value="1"/>
</dbReference>
<dbReference type="GO" id="GO:0008168">
    <property type="term" value="F:methyltransferase activity"/>
    <property type="evidence" value="ECO:0007669"/>
    <property type="project" value="UniProtKB-KW"/>
</dbReference>
<dbReference type="GO" id="GO:0032259">
    <property type="term" value="P:methylation"/>
    <property type="evidence" value="ECO:0007669"/>
    <property type="project" value="UniProtKB-KW"/>
</dbReference>
<dbReference type="CDD" id="cd00165">
    <property type="entry name" value="S4"/>
    <property type="match status" value="1"/>
</dbReference>
<sequence length="292" mass="30081">MTEPAARAAVWSGEPERLDRVLARTGLVRSRSRAAELIARGEVSIDGAPAGKAGVRVPDGASVSVASSDRYVSRGAHKLLAGLDAFAISPAGRLALDLGASTGGFTQVLLERGARAVLAVDVGHDQLAPELRGDPRIHLFEGCNARDLDAPSLAAGTGVSERPGLVVADLSFISLALILPAIARCAAADAELLLLVKPQFEVGRVKDGVVTDPAQHAEAIRIALRAAAASGYAARGIVPSPIAGGTGNREFLVHLAPAAQADPTEWEARIAELAGSRRTTDAPRRARAEGGT</sequence>
<accession>A0ABY4FNB8</accession>
<dbReference type="SUPFAM" id="SSF53335">
    <property type="entry name" value="S-adenosyl-L-methionine-dependent methyltransferases"/>
    <property type="match status" value="1"/>
</dbReference>
<feature type="domain" description="RNA-binding S4" evidence="5">
    <location>
        <begin position="16"/>
        <end position="80"/>
    </location>
</feature>
<dbReference type="Proteomes" id="UP000831786">
    <property type="component" value="Chromosome"/>
</dbReference>
<keyword evidence="6" id="KW-0489">Methyltransferase</keyword>